<proteinExistence type="predicted"/>
<gene>
    <name evidence="3" type="ORF">EV385_1859</name>
</gene>
<name>A0A4Q7ZI24_9ACTN</name>
<sequence length="371" mass="38273">MTRTPLLRPTLLPGVPRIWRGSHTLQLGLDPGRAILLELPDPRTATLLDLLDGTRPERVVLARAAALGVPPDEARALLDALHTAGYVLAGRHLLPTALPPDTRDRLSGEAAALALRRTGPPPRGPLPSAPTPARTLRRRAAAQVVVAGRGRLGAPIAVALAAAGVGHVDPDLPGRVSRADLPGGPLTGDDVGTPRRTAVAAAVQRAAPEARTGPVRRGQATLVVQLGHDRPAALVAAAHAARRQAHLAVTVQDGVAVVGPLVPPTGGPCLNCLDLHRRERDTGWPGAAPVPAAAEPCAVTTLLAAAAYATAEALTYLDGGRPETLGSAVEITAPGRIRRRTWPPHPDCGCARTRAPRRVPADQNPAPAGPG</sequence>
<dbReference type="SUPFAM" id="SSF69572">
    <property type="entry name" value="Activating enzymes of the ubiquitin-like proteins"/>
    <property type="match status" value="1"/>
</dbReference>
<keyword evidence="4" id="KW-1185">Reference proteome</keyword>
<evidence type="ECO:0000313" key="3">
    <source>
        <dbReference type="EMBL" id="RZU50094.1"/>
    </source>
</evidence>
<dbReference type="InterPro" id="IPR000594">
    <property type="entry name" value="ThiF_NAD_FAD-bd"/>
</dbReference>
<organism evidence="3 4">
    <name type="scientific">Krasilnikovia cinnamomea</name>
    <dbReference type="NCBI Taxonomy" id="349313"/>
    <lineage>
        <taxon>Bacteria</taxon>
        <taxon>Bacillati</taxon>
        <taxon>Actinomycetota</taxon>
        <taxon>Actinomycetes</taxon>
        <taxon>Micromonosporales</taxon>
        <taxon>Micromonosporaceae</taxon>
        <taxon>Krasilnikovia</taxon>
    </lineage>
</organism>
<dbReference type="Proteomes" id="UP000292564">
    <property type="component" value="Unassembled WGS sequence"/>
</dbReference>
<feature type="region of interest" description="Disordered" evidence="1">
    <location>
        <begin position="338"/>
        <end position="371"/>
    </location>
</feature>
<dbReference type="OrthoDB" id="4426339at2"/>
<dbReference type="RefSeq" id="WP_130509081.1">
    <property type="nucleotide sequence ID" value="NZ_SHKY01000001.1"/>
</dbReference>
<feature type="compositionally biased region" description="Pro residues" evidence="1">
    <location>
        <begin position="119"/>
        <end position="130"/>
    </location>
</feature>
<evidence type="ECO:0000259" key="2">
    <source>
        <dbReference type="Pfam" id="PF00899"/>
    </source>
</evidence>
<dbReference type="GO" id="GO:0008641">
    <property type="term" value="F:ubiquitin-like modifier activating enzyme activity"/>
    <property type="evidence" value="ECO:0007669"/>
    <property type="project" value="InterPro"/>
</dbReference>
<feature type="region of interest" description="Disordered" evidence="1">
    <location>
        <begin position="174"/>
        <end position="193"/>
    </location>
</feature>
<feature type="domain" description="THIF-type NAD/FAD binding fold" evidence="2">
    <location>
        <begin position="140"/>
        <end position="217"/>
    </location>
</feature>
<dbReference type="AlphaFoldDB" id="A0A4Q7ZI24"/>
<protein>
    <submittedName>
        <fullName evidence="3">ThiF family protein</fullName>
    </submittedName>
</protein>
<dbReference type="Pfam" id="PF00899">
    <property type="entry name" value="ThiF"/>
    <property type="match status" value="1"/>
</dbReference>
<accession>A0A4Q7ZI24</accession>
<reference evidence="3 4" key="1">
    <citation type="submission" date="2019-02" db="EMBL/GenBank/DDBJ databases">
        <title>Sequencing the genomes of 1000 actinobacteria strains.</title>
        <authorList>
            <person name="Klenk H.-P."/>
        </authorList>
    </citation>
    <scope>NUCLEOTIDE SEQUENCE [LARGE SCALE GENOMIC DNA]</scope>
    <source>
        <strain evidence="3 4">DSM 45162</strain>
    </source>
</reference>
<evidence type="ECO:0000256" key="1">
    <source>
        <dbReference type="SAM" id="MobiDB-lite"/>
    </source>
</evidence>
<dbReference type="Gene3D" id="3.40.50.720">
    <property type="entry name" value="NAD(P)-binding Rossmann-like Domain"/>
    <property type="match status" value="1"/>
</dbReference>
<feature type="region of interest" description="Disordered" evidence="1">
    <location>
        <begin position="116"/>
        <end position="135"/>
    </location>
</feature>
<dbReference type="EMBL" id="SHKY01000001">
    <property type="protein sequence ID" value="RZU50094.1"/>
    <property type="molecule type" value="Genomic_DNA"/>
</dbReference>
<dbReference type="InterPro" id="IPR035985">
    <property type="entry name" value="Ubiquitin-activating_enz"/>
</dbReference>
<comment type="caution">
    <text evidence="3">The sequence shown here is derived from an EMBL/GenBank/DDBJ whole genome shotgun (WGS) entry which is preliminary data.</text>
</comment>
<evidence type="ECO:0000313" key="4">
    <source>
        <dbReference type="Proteomes" id="UP000292564"/>
    </source>
</evidence>